<evidence type="ECO:0000256" key="1">
    <source>
        <dbReference type="ARBA" id="ARBA00004496"/>
    </source>
</evidence>
<name>A0A060ZA18_ONCMY</name>
<comment type="subcellular location">
    <subcellularLocation>
        <location evidence="1">Cytoplasm</location>
    </subcellularLocation>
</comment>
<dbReference type="PANTHER" id="PTHR18875">
    <property type="entry name" value="SARCOMA ANTIGEN NY-SAR-24/CYTOSKELETAL PROTEIN SOJO"/>
    <property type="match status" value="1"/>
</dbReference>
<feature type="compositionally biased region" description="Basic and acidic residues" evidence="4">
    <location>
        <begin position="140"/>
        <end position="158"/>
    </location>
</feature>
<feature type="region of interest" description="Disordered" evidence="4">
    <location>
        <begin position="140"/>
        <end position="169"/>
    </location>
</feature>
<evidence type="ECO:0000259" key="5">
    <source>
        <dbReference type="Pfam" id="PF17045"/>
    </source>
</evidence>
<dbReference type="Proteomes" id="UP000193380">
    <property type="component" value="Unassembled WGS sequence"/>
</dbReference>
<sequence length="186" mass="21333">MSPLSLPHSLQLSKLKHSYQKLQSKQLKESREGAKSREEDRTEVTRLNGKIEEFRQRSAEWENQRMQYQKQVSSLETQRKGLAEQFTNMKSQGAAWLQDPGGGRAGQADLQRLRGQLERAQDTLHSQELELERLRHLQEQLRGEPRRGQHVGDWREGGRGNPAPVGRPETDRFLEIDSQCQPGAGL</sequence>
<protein>
    <recommendedName>
        <fullName evidence="5">CEP63/Deup1 N-terminal domain-containing protein</fullName>
    </recommendedName>
</protein>
<dbReference type="PANTHER" id="PTHR18875:SF3">
    <property type="entry name" value="CENTROSOMAL PROTEIN OF 63 KDA"/>
    <property type="match status" value="1"/>
</dbReference>
<dbReference type="EMBL" id="FR962586">
    <property type="protein sequence ID" value="CDR00928.1"/>
    <property type="molecule type" value="Genomic_DNA"/>
</dbReference>
<dbReference type="InterPro" id="IPR031470">
    <property type="entry name" value="CEP63/Deup1_N"/>
</dbReference>
<dbReference type="AlphaFoldDB" id="A0A060ZA18"/>
<dbReference type="GO" id="GO:0005814">
    <property type="term" value="C:centriole"/>
    <property type="evidence" value="ECO:0007669"/>
    <property type="project" value="TreeGrafter"/>
</dbReference>
<gene>
    <name evidence="6" type="ORF">GSONMT00014693001</name>
</gene>
<evidence type="ECO:0000256" key="3">
    <source>
        <dbReference type="ARBA" id="ARBA00023054"/>
    </source>
</evidence>
<evidence type="ECO:0000256" key="4">
    <source>
        <dbReference type="SAM" id="MobiDB-lite"/>
    </source>
</evidence>
<evidence type="ECO:0000313" key="7">
    <source>
        <dbReference type="Proteomes" id="UP000193380"/>
    </source>
</evidence>
<organism evidence="6 7">
    <name type="scientific">Oncorhynchus mykiss</name>
    <name type="common">Rainbow trout</name>
    <name type="synonym">Salmo gairdneri</name>
    <dbReference type="NCBI Taxonomy" id="8022"/>
    <lineage>
        <taxon>Eukaryota</taxon>
        <taxon>Metazoa</taxon>
        <taxon>Chordata</taxon>
        <taxon>Craniata</taxon>
        <taxon>Vertebrata</taxon>
        <taxon>Euteleostomi</taxon>
        <taxon>Actinopterygii</taxon>
        <taxon>Neopterygii</taxon>
        <taxon>Teleostei</taxon>
        <taxon>Protacanthopterygii</taxon>
        <taxon>Salmoniformes</taxon>
        <taxon>Salmonidae</taxon>
        <taxon>Salmoninae</taxon>
        <taxon>Oncorhynchus</taxon>
    </lineage>
</organism>
<feature type="domain" description="CEP63/Deup1 N-terminal" evidence="5">
    <location>
        <begin position="11"/>
        <end position="144"/>
    </location>
</feature>
<dbReference type="STRING" id="8022.A0A060ZA18"/>
<evidence type="ECO:0000313" key="6">
    <source>
        <dbReference type="EMBL" id="CDR00928.1"/>
    </source>
</evidence>
<dbReference type="GO" id="GO:0098535">
    <property type="term" value="P:de novo centriole assembly involved in multi-ciliated epithelial cell differentiation"/>
    <property type="evidence" value="ECO:0007669"/>
    <property type="project" value="TreeGrafter"/>
</dbReference>
<evidence type="ECO:0000256" key="2">
    <source>
        <dbReference type="ARBA" id="ARBA00022490"/>
    </source>
</evidence>
<reference evidence="6" key="2">
    <citation type="submission" date="2014-03" db="EMBL/GenBank/DDBJ databases">
        <authorList>
            <person name="Genoscope - CEA"/>
        </authorList>
    </citation>
    <scope>NUCLEOTIDE SEQUENCE</scope>
</reference>
<dbReference type="Pfam" id="PF17045">
    <property type="entry name" value="CEP63"/>
    <property type="match status" value="1"/>
</dbReference>
<dbReference type="PaxDb" id="8022-A0A060ZA18"/>
<feature type="compositionally biased region" description="Basic and acidic residues" evidence="4">
    <location>
        <begin position="26"/>
        <end position="44"/>
    </location>
</feature>
<proteinExistence type="predicted"/>
<keyword evidence="2" id="KW-0963">Cytoplasm</keyword>
<dbReference type="GO" id="GO:0005737">
    <property type="term" value="C:cytoplasm"/>
    <property type="evidence" value="ECO:0007669"/>
    <property type="project" value="UniProtKB-SubCell"/>
</dbReference>
<reference evidence="6" key="1">
    <citation type="journal article" date="2014" name="Nat. Commun.">
        <title>The rainbow trout genome provides novel insights into evolution after whole-genome duplication in vertebrates.</title>
        <authorList>
            <person name="Berthelot C."/>
            <person name="Brunet F."/>
            <person name="Chalopin D."/>
            <person name="Juanchich A."/>
            <person name="Bernard M."/>
            <person name="Noel B."/>
            <person name="Bento P."/>
            <person name="Da Silva C."/>
            <person name="Labadie K."/>
            <person name="Alberti A."/>
            <person name="Aury J.M."/>
            <person name="Louis A."/>
            <person name="Dehais P."/>
            <person name="Bardou P."/>
            <person name="Montfort J."/>
            <person name="Klopp C."/>
            <person name="Cabau C."/>
            <person name="Gaspin C."/>
            <person name="Thorgaard G.H."/>
            <person name="Boussaha M."/>
            <person name="Quillet E."/>
            <person name="Guyomard R."/>
            <person name="Galiana D."/>
            <person name="Bobe J."/>
            <person name="Volff J.N."/>
            <person name="Genet C."/>
            <person name="Wincker P."/>
            <person name="Jaillon O."/>
            <person name="Roest Crollius H."/>
            <person name="Guiguen Y."/>
        </authorList>
    </citation>
    <scope>NUCLEOTIDE SEQUENCE [LARGE SCALE GENOMIC DNA]</scope>
</reference>
<accession>A0A060ZA18</accession>
<dbReference type="GO" id="GO:0007099">
    <property type="term" value="P:centriole replication"/>
    <property type="evidence" value="ECO:0007669"/>
    <property type="project" value="TreeGrafter"/>
</dbReference>
<feature type="compositionally biased region" description="Low complexity" evidence="4">
    <location>
        <begin position="1"/>
        <end position="13"/>
    </location>
</feature>
<feature type="region of interest" description="Disordered" evidence="4">
    <location>
        <begin position="1"/>
        <end position="44"/>
    </location>
</feature>
<keyword evidence="3" id="KW-0175">Coiled coil</keyword>